<gene>
    <name evidence="3" type="ORF">GALMADRAFT_63245</name>
</gene>
<organism evidence="3 4">
    <name type="scientific">Galerina marginata (strain CBS 339.88)</name>
    <dbReference type="NCBI Taxonomy" id="685588"/>
    <lineage>
        <taxon>Eukaryota</taxon>
        <taxon>Fungi</taxon>
        <taxon>Dikarya</taxon>
        <taxon>Basidiomycota</taxon>
        <taxon>Agaricomycotina</taxon>
        <taxon>Agaricomycetes</taxon>
        <taxon>Agaricomycetidae</taxon>
        <taxon>Agaricales</taxon>
        <taxon>Agaricineae</taxon>
        <taxon>Strophariaceae</taxon>
        <taxon>Galerina</taxon>
    </lineage>
</organism>
<evidence type="ECO:0000313" key="3">
    <source>
        <dbReference type="EMBL" id="KDR79545.1"/>
    </source>
</evidence>
<dbReference type="OrthoDB" id="3044562at2759"/>
<dbReference type="AlphaFoldDB" id="A0A067T8N1"/>
<proteinExistence type="predicted"/>
<accession>A0A067T8N1</accession>
<dbReference type="Gene3D" id="3.30.710.10">
    <property type="entry name" value="Potassium Channel Kv1.1, Chain A"/>
    <property type="match status" value="1"/>
</dbReference>
<dbReference type="InterPro" id="IPR000210">
    <property type="entry name" value="BTB/POZ_dom"/>
</dbReference>
<dbReference type="InterPro" id="IPR011333">
    <property type="entry name" value="SKP1/BTB/POZ_sf"/>
</dbReference>
<name>A0A067T8N1_GALM3</name>
<evidence type="ECO:0000256" key="1">
    <source>
        <dbReference type="SAM" id="MobiDB-lite"/>
    </source>
</evidence>
<dbReference type="Pfam" id="PF00651">
    <property type="entry name" value="BTB"/>
    <property type="match status" value="1"/>
</dbReference>
<dbReference type="PROSITE" id="PS50097">
    <property type="entry name" value="BTB"/>
    <property type="match status" value="1"/>
</dbReference>
<evidence type="ECO:0000259" key="2">
    <source>
        <dbReference type="PROSITE" id="PS50097"/>
    </source>
</evidence>
<dbReference type="Proteomes" id="UP000027222">
    <property type="component" value="Unassembled WGS sequence"/>
</dbReference>
<dbReference type="EMBL" id="KL142373">
    <property type="protein sequence ID" value="KDR79545.1"/>
    <property type="molecule type" value="Genomic_DNA"/>
</dbReference>
<feature type="domain" description="BTB" evidence="2">
    <location>
        <begin position="46"/>
        <end position="108"/>
    </location>
</feature>
<protein>
    <recommendedName>
        <fullName evidence="2">BTB domain-containing protein</fullName>
    </recommendedName>
</protein>
<evidence type="ECO:0000313" key="4">
    <source>
        <dbReference type="Proteomes" id="UP000027222"/>
    </source>
</evidence>
<sequence>MALASDPKYSSAPPNAKRKRTDSEDSGTQINTGPPLRSLQFWFKDRNTILQAQNTQFRIHRGIIARHSKVFSDMLSIPQPEGEALLKGCPVVYLTDAPSDWKNVFSVLYDMNTLQVHRFFAFSFLASMLRLGKKYQLDNLQDSALERIGLQLPDSLFRWDQRSWDYEDIGGGVNNIELINVLIELGIQSLLPMAYYLCLKSCTLAGIFQGFPRPDGTIARLSFETIEIMVLGHERISRAIVDNELSWAINPTAVPTEKCWSREICERHRSQKLERLFPGPDPGIAFVTPKHFANDVYCDECSD</sequence>
<reference evidence="4" key="1">
    <citation type="journal article" date="2014" name="Proc. Natl. Acad. Sci. U.S.A.">
        <title>Extensive sampling of basidiomycete genomes demonstrates inadequacy of the white-rot/brown-rot paradigm for wood decay fungi.</title>
        <authorList>
            <person name="Riley R."/>
            <person name="Salamov A.A."/>
            <person name="Brown D.W."/>
            <person name="Nagy L.G."/>
            <person name="Floudas D."/>
            <person name="Held B.W."/>
            <person name="Levasseur A."/>
            <person name="Lombard V."/>
            <person name="Morin E."/>
            <person name="Otillar R."/>
            <person name="Lindquist E.A."/>
            <person name="Sun H."/>
            <person name="LaButti K.M."/>
            <person name="Schmutz J."/>
            <person name="Jabbour D."/>
            <person name="Luo H."/>
            <person name="Baker S.E."/>
            <person name="Pisabarro A.G."/>
            <person name="Walton J.D."/>
            <person name="Blanchette R.A."/>
            <person name="Henrissat B."/>
            <person name="Martin F."/>
            <person name="Cullen D."/>
            <person name="Hibbett D.S."/>
            <person name="Grigoriev I.V."/>
        </authorList>
    </citation>
    <scope>NUCLEOTIDE SEQUENCE [LARGE SCALE GENOMIC DNA]</scope>
    <source>
        <strain evidence="4">CBS 339.88</strain>
    </source>
</reference>
<dbReference type="HOGENOM" id="CLU_033082_3_2_1"/>
<dbReference type="CDD" id="cd18186">
    <property type="entry name" value="BTB_POZ_ZBTB_KLHL-like"/>
    <property type="match status" value="1"/>
</dbReference>
<feature type="region of interest" description="Disordered" evidence="1">
    <location>
        <begin position="1"/>
        <end position="33"/>
    </location>
</feature>
<dbReference type="SMART" id="SM00225">
    <property type="entry name" value="BTB"/>
    <property type="match status" value="1"/>
</dbReference>
<keyword evidence="4" id="KW-1185">Reference proteome</keyword>